<organism evidence="6 7">
    <name type="scientific">Diaporthe ampelina</name>
    <dbReference type="NCBI Taxonomy" id="1214573"/>
    <lineage>
        <taxon>Eukaryota</taxon>
        <taxon>Fungi</taxon>
        <taxon>Dikarya</taxon>
        <taxon>Ascomycota</taxon>
        <taxon>Pezizomycotina</taxon>
        <taxon>Sordariomycetes</taxon>
        <taxon>Sordariomycetidae</taxon>
        <taxon>Diaporthales</taxon>
        <taxon>Diaporthaceae</taxon>
        <taxon>Diaporthe</taxon>
    </lineage>
</organism>
<reference evidence="6 7" key="1">
    <citation type="submission" date="2015-05" db="EMBL/GenBank/DDBJ databases">
        <title>Distinctive expansion of gene families associated with plant cell wall degradation and secondary metabolism in the genomes of grapevine trunk pathogens.</title>
        <authorList>
            <person name="Lawrence D.P."/>
            <person name="Travadon R."/>
            <person name="Rolshausen P.E."/>
            <person name="Baumgartner K."/>
        </authorList>
    </citation>
    <scope>NUCLEOTIDE SEQUENCE [LARGE SCALE GENOMIC DNA]</scope>
    <source>
        <strain evidence="6">DA912</strain>
    </source>
</reference>
<accession>A0A0G2FWD1</accession>
<dbReference type="STRING" id="1214573.A0A0G2FWD1"/>
<evidence type="ECO:0000256" key="2">
    <source>
        <dbReference type="PROSITE-ProRule" id="PRU00176"/>
    </source>
</evidence>
<dbReference type="OrthoDB" id="443401at2759"/>
<keyword evidence="7" id="KW-1185">Reference proteome</keyword>
<evidence type="ECO:0000259" key="5">
    <source>
        <dbReference type="PROSITE" id="PS50102"/>
    </source>
</evidence>
<evidence type="ECO:0000256" key="4">
    <source>
        <dbReference type="SAM" id="MobiDB-lite"/>
    </source>
</evidence>
<dbReference type="Gene3D" id="3.30.70.330">
    <property type="match status" value="1"/>
</dbReference>
<feature type="compositionally biased region" description="Basic and acidic residues" evidence="4">
    <location>
        <begin position="427"/>
        <end position="438"/>
    </location>
</feature>
<dbReference type="InterPro" id="IPR045137">
    <property type="entry name" value="RBM26/27"/>
</dbReference>
<dbReference type="PANTHER" id="PTHR14398">
    <property type="entry name" value="RNA RECOGNITION RRM/RNP DOMAIN"/>
    <property type="match status" value="1"/>
</dbReference>
<reference evidence="6 7" key="2">
    <citation type="submission" date="2015-05" db="EMBL/GenBank/DDBJ databases">
        <authorList>
            <person name="Morales-Cruz A."/>
            <person name="Amrine K.C."/>
            <person name="Cantu D."/>
        </authorList>
    </citation>
    <scope>NUCLEOTIDE SEQUENCE [LARGE SCALE GENOMIC DNA]</scope>
    <source>
        <strain evidence="6">DA912</strain>
    </source>
</reference>
<dbReference type="Pfam" id="PF00076">
    <property type="entry name" value="RRM_1"/>
    <property type="match status" value="1"/>
</dbReference>
<dbReference type="SUPFAM" id="SSF54928">
    <property type="entry name" value="RNA-binding domain, RBD"/>
    <property type="match status" value="1"/>
</dbReference>
<name>A0A0G2FWD1_9PEZI</name>
<evidence type="ECO:0000256" key="3">
    <source>
        <dbReference type="SAM" id="Coils"/>
    </source>
</evidence>
<keyword evidence="1 2" id="KW-0694">RNA-binding</keyword>
<sequence>MTKVVVESIPEENFQEDQVRSFFAQFGNVEEVTMMGYKRLAIVKFDKWSSANAAYKSPKVIFDNRFVKVYWYKEEKHGDVANGGNGANGFKNGHQGNGVKREDSTDIKTEEIDMEEFTRKQEEAQKLHEEKMAKIREIEKQREELEKRQKELQAKQAAEKQRLLEKLAGSRKNSIEPGGGEAAATGEKGGEASKTEALKATLAKLRGEAAAMGIDPNGEPQDDDASMSTPYHPSYGRGGRGGYYRGRGAYVPRGAFRGGGRGGGRGNFHAAYAAFSLDNRPKTVAISGADFSAPEKDEALRRHLFSFGEGVTEIQTTPSVTHLSFSDRKQAEAFYSGFKNGKIPGINDDDAAPVEVSWVAGPVVALPGSTTSSVNPGGGGDGLDSAMADADSGDTDHRHDGGGGDGKADPDDAGDGAQGQSQGHQHQHQEPGEAKTEVDYDVAGENEWDE</sequence>
<dbReference type="InterPro" id="IPR035979">
    <property type="entry name" value="RBD_domain_sf"/>
</dbReference>
<dbReference type="SMART" id="SM00360">
    <property type="entry name" value="RRM"/>
    <property type="match status" value="1"/>
</dbReference>
<dbReference type="PANTHER" id="PTHR14398:SF0">
    <property type="entry name" value="ZINC FINGER PROTEIN SWM"/>
    <property type="match status" value="1"/>
</dbReference>
<evidence type="ECO:0000256" key="1">
    <source>
        <dbReference type="ARBA" id="ARBA00022884"/>
    </source>
</evidence>
<keyword evidence="3" id="KW-0175">Coiled coil</keyword>
<feature type="domain" description="RRM" evidence="5">
    <location>
        <begin position="2"/>
        <end position="74"/>
    </location>
</feature>
<dbReference type="AlphaFoldDB" id="A0A0G2FWD1"/>
<protein>
    <submittedName>
        <fullName evidence="6">Putative ccch zinc finger and rrm domain-containing protein</fullName>
    </submittedName>
</protein>
<proteinExistence type="predicted"/>
<dbReference type="InterPro" id="IPR000504">
    <property type="entry name" value="RRM_dom"/>
</dbReference>
<feature type="region of interest" description="Disordered" evidence="4">
    <location>
        <begin position="365"/>
        <end position="450"/>
    </location>
</feature>
<dbReference type="GO" id="GO:0005634">
    <property type="term" value="C:nucleus"/>
    <property type="evidence" value="ECO:0007669"/>
    <property type="project" value="TreeGrafter"/>
</dbReference>
<evidence type="ECO:0000313" key="6">
    <source>
        <dbReference type="EMBL" id="KKY38497.1"/>
    </source>
</evidence>
<gene>
    <name evidence="6" type="ORF">UCDDA912_g01489</name>
</gene>
<feature type="compositionally biased region" description="Acidic residues" evidence="4">
    <location>
        <begin position="439"/>
        <end position="450"/>
    </location>
</feature>
<feature type="region of interest" description="Disordered" evidence="4">
    <location>
        <begin position="83"/>
        <end position="103"/>
    </location>
</feature>
<dbReference type="EMBL" id="LCUC01000057">
    <property type="protein sequence ID" value="KKY38497.1"/>
    <property type="molecule type" value="Genomic_DNA"/>
</dbReference>
<dbReference type="InterPro" id="IPR012677">
    <property type="entry name" value="Nucleotide-bd_a/b_plait_sf"/>
</dbReference>
<evidence type="ECO:0000313" key="7">
    <source>
        <dbReference type="Proteomes" id="UP000034680"/>
    </source>
</evidence>
<dbReference type="GO" id="GO:0003723">
    <property type="term" value="F:RNA binding"/>
    <property type="evidence" value="ECO:0007669"/>
    <property type="project" value="UniProtKB-UniRule"/>
</dbReference>
<feature type="coiled-coil region" evidence="3">
    <location>
        <begin position="107"/>
        <end position="162"/>
    </location>
</feature>
<feature type="compositionally biased region" description="Basic and acidic residues" evidence="4">
    <location>
        <begin position="394"/>
        <end position="410"/>
    </location>
</feature>
<dbReference type="CDD" id="cd12257">
    <property type="entry name" value="RRM1_RBM26_like"/>
    <property type="match status" value="1"/>
</dbReference>
<comment type="caution">
    <text evidence="6">The sequence shown here is derived from an EMBL/GenBank/DDBJ whole genome shotgun (WGS) entry which is preliminary data.</text>
</comment>
<dbReference type="Proteomes" id="UP000034680">
    <property type="component" value="Unassembled WGS sequence"/>
</dbReference>
<feature type="region of interest" description="Disordered" evidence="4">
    <location>
        <begin position="212"/>
        <end position="243"/>
    </location>
</feature>
<dbReference type="PROSITE" id="PS50102">
    <property type="entry name" value="RRM"/>
    <property type="match status" value="1"/>
</dbReference>
<feature type="region of interest" description="Disordered" evidence="4">
    <location>
        <begin position="167"/>
        <end position="194"/>
    </location>
</feature>